<accession>A0A0F9LYZ2</accession>
<protein>
    <submittedName>
        <fullName evidence="1">Uncharacterized protein</fullName>
    </submittedName>
</protein>
<gene>
    <name evidence="1" type="ORF">LCGC14_1138850</name>
</gene>
<comment type="caution">
    <text evidence="1">The sequence shown here is derived from an EMBL/GenBank/DDBJ whole genome shotgun (WGS) entry which is preliminary data.</text>
</comment>
<name>A0A0F9LYZ2_9ZZZZ</name>
<dbReference type="AlphaFoldDB" id="A0A0F9LYZ2"/>
<sequence>MSVFGKWIQTSATGTTTAAIDLGRSYDFLNIFIPDVTHTANFSLKVADASGGSYYNLGDSSSLKTFAVTGNYFTTFDLGGYQFIKVILSSNEASGTKTFETRGWSR</sequence>
<reference evidence="1" key="1">
    <citation type="journal article" date="2015" name="Nature">
        <title>Complex archaea that bridge the gap between prokaryotes and eukaryotes.</title>
        <authorList>
            <person name="Spang A."/>
            <person name="Saw J.H."/>
            <person name="Jorgensen S.L."/>
            <person name="Zaremba-Niedzwiedzka K."/>
            <person name="Martijn J."/>
            <person name="Lind A.E."/>
            <person name="van Eijk R."/>
            <person name="Schleper C."/>
            <person name="Guy L."/>
            <person name="Ettema T.J."/>
        </authorList>
    </citation>
    <scope>NUCLEOTIDE SEQUENCE</scope>
</reference>
<evidence type="ECO:0000313" key="1">
    <source>
        <dbReference type="EMBL" id="KKN00330.1"/>
    </source>
</evidence>
<dbReference type="EMBL" id="LAZR01005389">
    <property type="protein sequence ID" value="KKN00330.1"/>
    <property type="molecule type" value="Genomic_DNA"/>
</dbReference>
<organism evidence="1">
    <name type="scientific">marine sediment metagenome</name>
    <dbReference type="NCBI Taxonomy" id="412755"/>
    <lineage>
        <taxon>unclassified sequences</taxon>
        <taxon>metagenomes</taxon>
        <taxon>ecological metagenomes</taxon>
    </lineage>
</organism>
<proteinExistence type="predicted"/>